<feature type="domain" description="KAP NTPase" evidence="3">
    <location>
        <begin position="498"/>
        <end position="593"/>
    </location>
</feature>
<proteinExistence type="predicted"/>
<dbReference type="PROSITE" id="PS50082">
    <property type="entry name" value="WD_REPEATS_2"/>
    <property type="match status" value="3"/>
</dbReference>
<dbReference type="PANTHER" id="PTHR22674:SF6">
    <property type="entry name" value="NTPASE KAP FAMILY P-LOOP DOMAIN-CONTAINING PROTEIN 1"/>
    <property type="match status" value="1"/>
</dbReference>
<organism evidence="4 5">
    <name type="scientific">Saccharothrix variisporea</name>
    <dbReference type="NCBI Taxonomy" id="543527"/>
    <lineage>
        <taxon>Bacteria</taxon>
        <taxon>Bacillati</taxon>
        <taxon>Actinomycetota</taxon>
        <taxon>Actinomycetes</taxon>
        <taxon>Pseudonocardiales</taxon>
        <taxon>Pseudonocardiaceae</taxon>
        <taxon>Saccharothrix</taxon>
    </lineage>
</organism>
<dbReference type="OrthoDB" id="88903at2"/>
<feature type="compositionally biased region" description="Pro residues" evidence="2">
    <location>
        <begin position="849"/>
        <end position="867"/>
    </location>
</feature>
<gene>
    <name evidence="4" type="ORF">DFJ66_3286</name>
</gene>
<dbReference type="Pfam" id="PF00400">
    <property type="entry name" value="WD40"/>
    <property type="match status" value="1"/>
</dbReference>
<dbReference type="InterPro" id="IPR027417">
    <property type="entry name" value="P-loop_NTPase"/>
</dbReference>
<dbReference type="SUPFAM" id="SSF52540">
    <property type="entry name" value="P-loop containing nucleoside triphosphate hydrolases"/>
    <property type="match status" value="1"/>
</dbReference>
<dbReference type="EMBL" id="RBXR01000001">
    <property type="protein sequence ID" value="RKT70045.1"/>
    <property type="molecule type" value="Genomic_DNA"/>
</dbReference>
<evidence type="ECO:0000256" key="1">
    <source>
        <dbReference type="PROSITE-ProRule" id="PRU00221"/>
    </source>
</evidence>
<name>A0A495XAC8_9PSEU</name>
<dbReference type="InterPro" id="IPR052754">
    <property type="entry name" value="NTPase_KAP_P-loop"/>
</dbReference>
<evidence type="ECO:0000256" key="2">
    <source>
        <dbReference type="SAM" id="MobiDB-lite"/>
    </source>
</evidence>
<dbReference type="InterPro" id="IPR011646">
    <property type="entry name" value="KAP_P-loop"/>
</dbReference>
<feature type="compositionally biased region" description="Pro residues" evidence="2">
    <location>
        <begin position="882"/>
        <end position="907"/>
    </location>
</feature>
<dbReference type="SUPFAM" id="SSF50998">
    <property type="entry name" value="Quinoprotein alcohol dehydrogenase-like"/>
    <property type="match status" value="1"/>
</dbReference>
<dbReference type="PANTHER" id="PTHR22674">
    <property type="entry name" value="NTPASE, KAP FAMILY P-LOOP DOMAIN-CONTAINING 1"/>
    <property type="match status" value="1"/>
</dbReference>
<reference evidence="4 5" key="1">
    <citation type="submission" date="2018-10" db="EMBL/GenBank/DDBJ databases">
        <title>Sequencing the genomes of 1000 actinobacteria strains.</title>
        <authorList>
            <person name="Klenk H.-P."/>
        </authorList>
    </citation>
    <scope>NUCLEOTIDE SEQUENCE [LARGE SCALE GENOMIC DNA]</scope>
    <source>
        <strain evidence="4 5">DSM 43911</strain>
    </source>
</reference>
<dbReference type="InterPro" id="IPR011047">
    <property type="entry name" value="Quinoprotein_ADH-like_sf"/>
</dbReference>
<feature type="repeat" description="WD" evidence="1">
    <location>
        <begin position="330"/>
        <end position="369"/>
    </location>
</feature>
<dbReference type="InterPro" id="IPR015943">
    <property type="entry name" value="WD40/YVTN_repeat-like_dom_sf"/>
</dbReference>
<dbReference type="InterPro" id="IPR001680">
    <property type="entry name" value="WD40_rpt"/>
</dbReference>
<feature type="region of interest" description="Disordered" evidence="2">
    <location>
        <begin position="840"/>
        <end position="912"/>
    </location>
</feature>
<dbReference type="Proteomes" id="UP000272729">
    <property type="component" value="Unassembled WGS sequence"/>
</dbReference>
<protein>
    <submittedName>
        <fullName evidence="4">WD domain G-beta repeat uncharacterized protein</fullName>
    </submittedName>
</protein>
<evidence type="ECO:0000313" key="4">
    <source>
        <dbReference type="EMBL" id="RKT70045.1"/>
    </source>
</evidence>
<feature type="repeat" description="WD" evidence="1">
    <location>
        <begin position="370"/>
        <end position="414"/>
    </location>
</feature>
<feature type="domain" description="KAP NTPase" evidence="3">
    <location>
        <begin position="738"/>
        <end position="828"/>
    </location>
</feature>
<feature type="compositionally biased region" description="Low complexity" evidence="2">
    <location>
        <begin position="868"/>
        <end position="881"/>
    </location>
</feature>
<keyword evidence="5" id="KW-1185">Reference proteome</keyword>
<dbReference type="Pfam" id="PF07693">
    <property type="entry name" value="KAP_NTPase"/>
    <property type="match status" value="2"/>
</dbReference>
<feature type="repeat" description="WD" evidence="1">
    <location>
        <begin position="436"/>
        <end position="449"/>
    </location>
</feature>
<evidence type="ECO:0000313" key="5">
    <source>
        <dbReference type="Proteomes" id="UP000272729"/>
    </source>
</evidence>
<dbReference type="Gene3D" id="2.130.10.10">
    <property type="entry name" value="YVTN repeat-like/Quinoprotein amine dehydrogenase"/>
    <property type="match status" value="1"/>
</dbReference>
<sequence length="1045" mass="112218">MSVVDLALAAPGSRAVIVHSLPHAKRLGRALVERCGLEHEPTYITDHRALSAVAEDVTGGLFVYAPETPGYLGALNEVLEGNRRTVSVVVLEGPGSRGLRLFETLVGPPNTAVLCREQIAEHLLRNLPTSPNAKVPTLRELAAEAGCRFETTGEANTVALASSGFIRSRQEWSYPLGAPVVGLDWYLGDSGVELVVAAGAVQNLRYPTRASTWRFDPPSAPVALGTAVRSGPSASVVVVLEDGTVHVIAARSGTQRSLGRVANAGPHIAVLNATSEPRLDLDSGGNAVVDLDQQFHLAATGLPARAVASGLRGPVIADGQGRLWHEQRELGEHPGPVTALAASGSRVVSAGTRSSIVLWDLDLGREVRRWNGHRSVASALSWMTLPDGREFVVSASEVGSVRVWDPETGEGVRAFNTGGRVRALAVFPGEDGAPRVATGGDDGFVRVWDPGFAQSTRLGPVVTRGFGDHVSPVDLLDRAGLVNAMAAALEPDLGDEPGPTVLTVEGPWGSGKSTLLDFVRQRLTTAPRPPAQELRRLRVFAADRLLRRPLSATPDQPLPPVRASLVATFNPWRHQSSEQVWAGLAQAVTRAAEDALFPDRDSRERYWFTRNAGRIDRRSTQRELWRRIRSPFLAVGVLGLALSVVAQFGKLPIPGFWQVAAPAVPFAIGLLHTAKRYLWDRASAFLPGELFAGPVRSGAFASGGGDPSVRDPYCNARSGYLYLVQHDVTELLTDVARRGYQVVVFVDDLDRCTPKTTAEVFEAINVFLSDTLPRTRFVLGVDPTVVAAHVDRAYQDLADAAVVAHPDDPSPGWTFLRKLVQLPVRLPRIDHLDRVLDAHLGPVHETRETPPPVADPLPPTTAPPAATPPANASPTAGSPTAAPEPPDPGPQPSTPEPNPPTPGPRPSTQPTGRPAVVVAVERHPEVRAYLRRRLAAQPEQSVREQKRLINVWQFYLRVLTPAGDEAVPVARTLVVIAELVTRWPAYQHLLRKGLARLAAARDDDVAWGAALAALGFKDARPAANLRALLRDCDVDQVVALADRLL</sequence>
<dbReference type="AlphaFoldDB" id="A0A495XAC8"/>
<keyword evidence="1" id="KW-0853">WD repeat</keyword>
<dbReference type="SMART" id="SM00320">
    <property type="entry name" value="WD40"/>
    <property type="match status" value="3"/>
</dbReference>
<evidence type="ECO:0000259" key="3">
    <source>
        <dbReference type="Pfam" id="PF07693"/>
    </source>
</evidence>
<accession>A0A495XAC8</accession>
<comment type="caution">
    <text evidence="4">The sequence shown here is derived from an EMBL/GenBank/DDBJ whole genome shotgun (WGS) entry which is preliminary data.</text>
</comment>